<protein>
    <submittedName>
        <fullName evidence="4">LCP family protein required for cell wall assembly</fullName>
    </submittedName>
</protein>
<dbReference type="EMBL" id="JAFBCL010000001">
    <property type="protein sequence ID" value="MBM7810868.1"/>
    <property type="molecule type" value="Genomic_DNA"/>
</dbReference>
<proteinExistence type="inferred from homology"/>
<dbReference type="InterPro" id="IPR004474">
    <property type="entry name" value="LytR_CpsA_psr"/>
</dbReference>
<feature type="compositionally biased region" description="Pro residues" evidence="2">
    <location>
        <begin position="343"/>
        <end position="353"/>
    </location>
</feature>
<evidence type="ECO:0000313" key="5">
    <source>
        <dbReference type="Proteomes" id="UP001195724"/>
    </source>
</evidence>
<dbReference type="Proteomes" id="UP001195724">
    <property type="component" value="Unassembled WGS sequence"/>
</dbReference>
<accession>A0ABS2S3R2</accession>
<dbReference type="Gene3D" id="3.40.630.190">
    <property type="entry name" value="LCP protein"/>
    <property type="match status" value="1"/>
</dbReference>
<evidence type="ECO:0000256" key="1">
    <source>
        <dbReference type="ARBA" id="ARBA00006068"/>
    </source>
</evidence>
<reference evidence="4 5" key="1">
    <citation type="submission" date="2021-01" db="EMBL/GenBank/DDBJ databases">
        <title>Sequencing the genomes of 1000 actinobacteria strains.</title>
        <authorList>
            <person name="Klenk H.-P."/>
        </authorList>
    </citation>
    <scope>NUCLEOTIDE SEQUENCE [LARGE SCALE GENOMIC DNA]</scope>
    <source>
        <strain evidence="4 5">DSM 44581</strain>
    </source>
</reference>
<feature type="domain" description="Cell envelope-related transcriptional attenuator" evidence="3">
    <location>
        <begin position="92"/>
        <end position="265"/>
    </location>
</feature>
<evidence type="ECO:0000313" key="4">
    <source>
        <dbReference type="EMBL" id="MBM7810868.1"/>
    </source>
</evidence>
<sequence length="369" mass="38920">MRRFSLVVARTAWVALAAAVLVASGVAWTTYRDLDEGVRRSHAIPEDAPRTGGGFTVLLIGLTTRRDLDGGAPADEVLERLHAGDVDRGGYNANTLILLHVPADGSPATALSVPRDNHAVLHGVPGAPREKIKEAYGRAKLAEEERLVAEGGHDAAELEWLGREAGRRAQVATVREFTGVPVDALAELSLTGFYHLADALGGVEVCLRRATADREFSGADFPAGPQRLDAAQALAFVRQRHGLAHGDLDRTRRQQAFLRAVLHRARERGVAALGPVVDVAKRNVVLSRGWDVLDLGGRVTDVRFHTLPITGGPDRDGAGAMRAAVAEALGRAAPPAQAAPRTAPDPVPDPTPGPATTAPPTADGLPCVD</sequence>
<evidence type="ECO:0000259" key="3">
    <source>
        <dbReference type="Pfam" id="PF03816"/>
    </source>
</evidence>
<dbReference type="NCBIfam" id="TIGR00350">
    <property type="entry name" value="lytR_cpsA_psr"/>
    <property type="match status" value="1"/>
</dbReference>
<feature type="compositionally biased region" description="Low complexity" evidence="2">
    <location>
        <begin position="354"/>
        <end position="363"/>
    </location>
</feature>
<dbReference type="PANTHER" id="PTHR33392">
    <property type="entry name" value="POLYISOPRENYL-TEICHOIC ACID--PEPTIDOGLYCAN TEICHOIC ACID TRANSFERASE TAGU"/>
    <property type="match status" value="1"/>
</dbReference>
<organism evidence="4 5">
    <name type="scientific">Saccharothrix algeriensis</name>
    <dbReference type="NCBI Taxonomy" id="173560"/>
    <lineage>
        <taxon>Bacteria</taxon>
        <taxon>Bacillati</taxon>
        <taxon>Actinomycetota</taxon>
        <taxon>Actinomycetes</taxon>
        <taxon>Pseudonocardiales</taxon>
        <taxon>Pseudonocardiaceae</taxon>
        <taxon>Saccharothrix</taxon>
    </lineage>
</organism>
<dbReference type="InterPro" id="IPR050922">
    <property type="entry name" value="LytR/CpsA/Psr_CW_biosynth"/>
</dbReference>
<name>A0ABS2S3R2_9PSEU</name>
<evidence type="ECO:0000256" key="2">
    <source>
        <dbReference type="SAM" id="MobiDB-lite"/>
    </source>
</evidence>
<dbReference type="PANTHER" id="PTHR33392:SF6">
    <property type="entry name" value="POLYISOPRENYL-TEICHOIC ACID--PEPTIDOGLYCAN TEICHOIC ACID TRANSFERASE TAGU"/>
    <property type="match status" value="1"/>
</dbReference>
<keyword evidence="5" id="KW-1185">Reference proteome</keyword>
<comment type="caution">
    <text evidence="4">The sequence shown here is derived from an EMBL/GenBank/DDBJ whole genome shotgun (WGS) entry which is preliminary data.</text>
</comment>
<comment type="similarity">
    <text evidence="1">Belongs to the LytR/CpsA/Psr (LCP) family.</text>
</comment>
<dbReference type="Pfam" id="PF03816">
    <property type="entry name" value="LytR_cpsA_psr"/>
    <property type="match status" value="1"/>
</dbReference>
<feature type="compositionally biased region" description="Low complexity" evidence="2">
    <location>
        <begin position="328"/>
        <end position="342"/>
    </location>
</feature>
<gene>
    <name evidence="4" type="ORF">JOE68_001733</name>
</gene>
<feature type="region of interest" description="Disordered" evidence="2">
    <location>
        <begin position="328"/>
        <end position="369"/>
    </location>
</feature>